<dbReference type="OrthoDB" id="9765468at2"/>
<evidence type="ECO:0000256" key="2">
    <source>
        <dbReference type="ARBA" id="ARBA00001946"/>
    </source>
</evidence>
<dbReference type="InterPro" id="IPR006318">
    <property type="entry name" value="PTS_EI-like"/>
</dbReference>
<dbReference type="Pfam" id="PF02896">
    <property type="entry name" value="PEP-utilizers_C"/>
    <property type="match status" value="1"/>
</dbReference>
<keyword evidence="10 17" id="KW-0762">Sugar transport</keyword>
<feature type="active site" description="Proton donor" evidence="18">
    <location>
        <position position="504"/>
    </location>
</feature>
<keyword evidence="11 17" id="KW-0808">Transferase</keyword>
<feature type="binding site" evidence="19">
    <location>
        <begin position="456"/>
        <end position="457"/>
    </location>
    <ligand>
        <name>phosphoenolpyruvate</name>
        <dbReference type="ChEBI" id="CHEBI:58702"/>
    </ligand>
</feature>
<dbReference type="EMBL" id="BFBY01000018">
    <property type="protein sequence ID" value="GBG05504.1"/>
    <property type="molecule type" value="Genomic_DNA"/>
</dbReference>
<dbReference type="Gene3D" id="3.50.30.10">
    <property type="entry name" value="Phosphohistidine domain"/>
    <property type="match status" value="1"/>
</dbReference>
<evidence type="ECO:0000256" key="17">
    <source>
        <dbReference type="PIRNR" id="PIRNR000732"/>
    </source>
</evidence>
<evidence type="ECO:0000256" key="9">
    <source>
        <dbReference type="ARBA" id="ARBA00022490"/>
    </source>
</evidence>
<evidence type="ECO:0000256" key="16">
    <source>
        <dbReference type="ARBA" id="ARBA00033235"/>
    </source>
</evidence>
<feature type="binding site" evidence="20">
    <location>
        <position position="457"/>
    </location>
    <ligand>
        <name>Mg(2+)</name>
        <dbReference type="ChEBI" id="CHEBI:18420"/>
    </ligand>
</feature>
<keyword evidence="8 17" id="KW-0813">Transport</keyword>
<feature type="binding site" evidence="19">
    <location>
        <position position="334"/>
    </location>
    <ligand>
        <name>phosphoenolpyruvate</name>
        <dbReference type="ChEBI" id="CHEBI:58702"/>
    </ligand>
</feature>
<dbReference type="InterPro" id="IPR023151">
    <property type="entry name" value="PEP_util_CS"/>
</dbReference>
<evidence type="ECO:0000256" key="13">
    <source>
        <dbReference type="ARBA" id="ARBA00022723"/>
    </source>
</evidence>
<evidence type="ECO:0000259" key="22">
    <source>
        <dbReference type="Pfam" id="PF00391"/>
    </source>
</evidence>
<dbReference type="InterPro" id="IPR036618">
    <property type="entry name" value="PtsI_HPr-bd_sf"/>
</dbReference>
<name>A0A2Z6T7L7_9LACO</name>
<dbReference type="InterPro" id="IPR008279">
    <property type="entry name" value="PEP-util_enz_mobile_dom"/>
</dbReference>
<evidence type="ECO:0000256" key="8">
    <source>
        <dbReference type="ARBA" id="ARBA00022448"/>
    </source>
</evidence>
<comment type="function">
    <text evidence="3 17">General (non sugar-specific) component of the phosphoenolpyruvate-dependent sugar phosphotransferase system (sugar PTS). This major carbohydrate active-transport system catalyzes the phosphorylation of incoming sugar substrates concomitantly with their translocation across the cell membrane. Enzyme I transfers the phosphoryl group from phosphoenolpyruvate (PEP) to the phosphoryl carrier protein (HPr).</text>
</comment>
<dbReference type="SUPFAM" id="SSF47831">
    <property type="entry name" value="Enzyme I of the PEP:sugar phosphotransferase system HPr-binding (sub)domain"/>
    <property type="match status" value="1"/>
</dbReference>
<dbReference type="FunFam" id="1.10.274.10:FF:000001">
    <property type="entry name" value="Phosphoenolpyruvate-protein phosphotransferase"/>
    <property type="match status" value="1"/>
</dbReference>
<reference evidence="26" key="1">
    <citation type="submission" date="2018-03" db="EMBL/GenBank/DDBJ databases">
        <title>New taxa in the Lactobacillus gasseri group.</title>
        <authorList>
            <person name="Tanizawa Y."/>
            <person name="Tohno M."/>
            <person name="Endo A."/>
            <person name="Arita M."/>
        </authorList>
    </citation>
    <scope>NUCLEOTIDE SEQUENCE [LARGE SCALE GENOMIC DNA]</scope>
    <source>
        <strain evidence="26">DSM 24759</strain>
    </source>
</reference>
<evidence type="ECO:0000256" key="5">
    <source>
        <dbReference type="ARBA" id="ARBA00007837"/>
    </source>
</evidence>
<keyword evidence="12 17" id="KW-0598">Phosphotransferase system</keyword>
<dbReference type="GO" id="GO:0008965">
    <property type="term" value="F:phosphoenolpyruvate-protein phosphotransferase activity"/>
    <property type="evidence" value="ECO:0007669"/>
    <property type="project" value="UniProtKB-EC"/>
</dbReference>
<gene>
    <name evidence="25" type="primary">ptsA</name>
    <name evidence="25" type="ORF">LrDSM24759_14180</name>
</gene>
<keyword evidence="9 17" id="KW-0963">Cytoplasm</keyword>
<feature type="binding site" evidence="20">
    <location>
        <position position="433"/>
    </location>
    <ligand>
        <name>Mg(2+)</name>
        <dbReference type="ChEBI" id="CHEBI:18420"/>
    </ligand>
</feature>
<feature type="domain" description="PEP-utilising enzyme C-terminal" evidence="23">
    <location>
        <begin position="252"/>
        <end position="543"/>
    </location>
</feature>
<sequence length="579" mass="64021">MTKTLKGIAASDGIAIAEAYRLVEPDLSFSKTSVTDVDAEIARFKKAVEESTKELEAVRDKAKETLGEDEAQVFDAHLLFLSDPEFTGAIETEIKDEKINAEAALDDTAQKYIAIFEGMTDNAYMQERAADVRDVSKRLMAHLLGKKLPDPASIDHEVVVIAHDLTPSDTAQLNKKYVKGFVTDIGGRTAHSAIMARSLEIPAVVGTETITSDVKDGEMVIADGLDGDVLINPTDAEVKEYTEKGEAFAKRKAEWKKLKDEPSVTANGKHFTIAANIGTPDDMEGVKENGAEAIGLYRTEFLYMDSSDFPTEEEQFKAYKTVLEGMDGKQVVIRTCDIGGDKHLDYWDLPEEMNPFLGVRAIRLSMQNPDIFRTQLRALLRASAYGKLGIMFPMIGTLDELRKAKKILAEEKADLVKKGVKIGDDLQVGMMIEVPAAAVLADQFAKEVDFFSIGTNDLIQYTMAADRGNDNVSYLYQPYNPSVLRLIKHTIDGAHENGIWCGMCGEAAGDDIMFPILLSMGLDEYSMSATSILRIRSLMKKINTEDIKELANEACDVSETYEENKKLVEETMKKLNIKD</sequence>
<keyword evidence="25" id="KW-0670">Pyruvate</keyword>
<keyword evidence="13 17" id="KW-0479">Metal-binding</keyword>
<dbReference type="Gene3D" id="1.10.274.10">
    <property type="entry name" value="PtsI, HPr-binding domain"/>
    <property type="match status" value="1"/>
</dbReference>
<dbReference type="Proteomes" id="UP000257317">
    <property type="component" value="Unassembled WGS sequence"/>
</dbReference>
<evidence type="ECO:0000256" key="14">
    <source>
        <dbReference type="ARBA" id="ARBA00022777"/>
    </source>
</evidence>
<dbReference type="Gene3D" id="3.20.20.60">
    <property type="entry name" value="Phosphoenolpyruvate-binding domains"/>
    <property type="match status" value="1"/>
</dbReference>
<dbReference type="InterPro" id="IPR000121">
    <property type="entry name" value="PEP_util_C"/>
</dbReference>
<proteinExistence type="inferred from homology"/>
<feature type="binding site" evidence="19">
    <location>
        <position position="467"/>
    </location>
    <ligand>
        <name>phosphoenolpyruvate</name>
        <dbReference type="ChEBI" id="CHEBI:58702"/>
    </ligand>
</feature>
<dbReference type="SUPFAM" id="SSF52009">
    <property type="entry name" value="Phosphohistidine domain"/>
    <property type="match status" value="1"/>
</dbReference>
<dbReference type="PIRSF" id="PIRSF000732">
    <property type="entry name" value="PTS_enzyme_I"/>
    <property type="match status" value="1"/>
</dbReference>
<dbReference type="PANTHER" id="PTHR46244">
    <property type="entry name" value="PHOSPHOENOLPYRUVATE-PROTEIN PHOSPHOTRANSFERASE"/>
    <property type="match status" value="1"/>
</dbReference>
<evidence type="ECO:0000259" key="24">
    <source>
        <dbReference type="Pfam" id="PF05524"/>
    </source>
</evidence>
<feature type="domain" description="PEP-utilising enzyme mobile" evidence="22">
    <location>
        <begin position="155"/>
        <end position="227"/>
    </location>
</feature>
<evidence type="ECO:0000256" key="18">
    <source>
        <dbReference type="PIRSR" id="PIRSR000732-1"/>
    </source>
</evidence>
<dbReference type="InterPro" id="IPR008731">
    <property type="entry name" value="PTS_EIN"/>
</dbReference>
<dbReference type="InterPro" id="IPR040442">
    <property type="entry name" value="Pyrv_kinase-like_dom_sf"/>
</dbReference>
<comment type="similarity">
    <text evidence="5 17">Belongs to the PEP-utilizing enzyme family.</text>
</comment>
<evidence type="ECO:0000313" key="25">
    <source>
        <dbReference type="EMBL" id="GBG05504.1"/>
    </source>
</evidence>
<dbReference type="GO" id="GO:0005737">
    <property type="term" value="C:cytoplasm"/>
    <property type="evidence" value="ECO:0007669"/>
    <property type="project" value="UniProtKB-SubCell"/>
</dbReference>
<feature type="coiled-coil region" evidence="21">
    <location>
        <begin position="41"/>
        <end position="68"/>
    </location>
</feature>
<comment type="catalytic activity">
    <reaction evidence="1 17">
        <text>L-histidyl-[protein] + phosphoenolpyruvate = N(pros)-phospho-L-histidyl-[protein] + pyruvate</text>
        <dbReference type="Rhea" id="RHEA:23880"/>
        <dbReference type="Rhea" id="RHEA-COMP:9745"/>
        <dbReference type="Rhea" id="RHEA-COMP:9746"/>
        <dbReference type="ChEBI" id="CHEBI:15361"/>
        <dbReference type="ChEBI" id="CHEBI:29979"/>
        <dbReference type="ChEBI" id="CHEBI:58702"/>
        <dbReference type="ChEBI" id="CHEBI:64837"/>
        <dbReference type="EC" id="2.7.3.9"/>
    </reaction>
</comment>
<dbReference type="AlphaFoldDB" id="A0A2Z6T7L7"/>
<dbReference type="InterPro" id="IPR024692">
    <property type="entry name" value="PTS_EI"/>
</dbReference>
<dbReference type="EC" id="2.7.3.9" evidence="6 17"/>
<keyword evidence="21" id="KW-0175">Coiled coil</keyword>
<feature type="domain" description="Phosphotransferase system enzyme I N-terminal" evidence="24">
    <location>
        <begin position="6"/>
        <end position="128"/>
    </location>
</feature>
<comment type="subcellular location">
    <subcellularLocation>
        <location evidence="4 17">Cytoplasm</location>
    </subcellularLocation>
</comment>
<evidence type="ECO:0000256" key="20">
    <source>
        <dbReference type="PIRSR" id="PIRSR000732-3"/>
    </source>
</evidence>
<evidence type="ECO:0000313" key="26">
    <source>
        <dbReference type="Proteomes" id="UP000257317"/>
    </source>
</evidence>
<dbReference type="PROSITE" id="PS00370">
    <property type="entry name" value="PEP_ENZYMES_PHOS_SITE"/>
    <property type="match status" value="1"/>
</dbReference>
<dbReference type="FunFam" id="3.20.20.60:FF:000007">
    <property type="entry name" value="Phosphoenolpyruvate-protein phosphotransferase"/>
    <property type="match status" value="1"/>
</dbReference>
<evidence type="ECO:0000256" key="11">
    <source>
        <dbReference type="ARBA" id="ARBA00022679"/>
    </source>
</evidence>
<dbReference type="GO" id="GO:0009401">
    <property type="term" value="P:phosphoenolpyruvate-dependent sugar phosphotransferase system"/>
    <property type="evidence" value="ECO:0007669"/>
    <property type="project" value="UniProtKB-KW"/>
</dbReference>
<comment type="caution">
    <text evidence="25">The sequence shown here is derived from an EMBL/GenBank/DDBJ whole genome shotgun (WGS) entry which is preliminary data.</text>
</comment>
<evidence type="ECO:0000256" key="19">
    <source>
        <dbReference type="PIRSR" id="PIRSR000732-2"/>
    </source>
</evidence>
<feature type="active site" description="Tele-phosphohistidine intermediate" evidence="18">
    <location>
        <position position="191"/>
    </location>
</feature>
<dbReference type="PRINTS" id="PR01736">
    <property type="entry name" value="PHPHTRNFRASE"/>
</dbReference>
<keyword evidence="14 17" id="KW-0418">Kinase</keyword>
<dbReference type="PROSITE" id="PS00742">
    <property type="entry name" value="PEP_ENZYMES_2"/>
    <property type="match status" value="1"/>
</dbReference>
<dbReference type="Pfam" id="PF05524">
    <property type="entry name" value="PEP-utilisers_N"/>
    <property type="match status" value="1"/>
</dbReference>
<protein>
    <recommendedName>
        <fullName evidence="7 17">Phosphoenolpyruvate-protein phosphotransferase</fullName>
        <ecNumber evidence="6 17">2.7.3.9</ecNumber>
    </recommendedName>
    <alternativeName>
        <fullName evidence="16 17">Phosphotransferase system, enzyme I</fullName>
    </alternativeName>
</protein>
<comment type="cofactor">
    <cofactor evidence="2 17 20">
        <name>Mg(2+)</name>
        <dbReference type="ChEBI" id="CHEBI:18420"/>
    </cofactor>
</comment>
<evidence type="ECO:0000256" key="12">
    <source>
        <dbReference type="ARBA" id="ARBA00022683"/>
    </source>
</evidence>
<dbReference type="GO" id="GO:0046872">
    <property type="term" value="F:metal ion binding"/>
    <property type="evidence" value="ECO:0007669"/>
    <property type="project" value="UniProtKB-KW"/>
</dbReference>
<organism evidence="25 26">
    <name type="scientific">Lactobacillus rodentium</name>
    <dbReference type="NCBI Taxonomy" id="947835"/>
    <lineage>
        <taxon>Bacteria</taxon>
        <taxon>Bacillati</taxon>
        <taxon>Bacillota</taxon>
        <taxon>Bacilli</taxon>
        <taxon>Lactobacillales</taxon>
        <taxon>Lactobacillaceae</taxon>
        <taxon>Lactobacillus</taxon>
    </lineage>
</organism>
<dbReference type="InterPro" id="IPR018274">
    <property type="entry name" value="PEP_util_AS"/>
</dbReference>
<dbReference type="PANTHER" id="PTHR46244:SF3">
    <property type="entry name" value="PHOSPHOENOLPYRUVATE-PROTEIN PHOSPHOTRANSFERASE"/>
    <property type="match status" value="1"/>
</dbReference>
<keyword evidence="15 17" id="KW-0460">Magnesium</keyword>
<feature type="binding site" evidence="19">
    <location>
        <position position="298"/>
    </location>
    <ligand>
        <name>phosphoenolpyruvate</name>
        <dbReference type="ChEBI" id="CHEBI:58702"/>
    </ligand>
</feature>
<evidence type="ECO:0000256" key="4">
    <source>
        <dbReference type="ARBA" id="ARBA00004496"/>
    </source>
</evidence>
<dbReference type="RefSeq" id="WP_117118832.1">
    <property type="nucleotide sequence ID" value="NZ_BFBY01000018.1"/>
</dbReference>
<dbReference type="Pfam" id="PF00391">
    <property type="entry name" value="PEP-utilizers"/>
    <property type="match status" value="1"/>
</dbReference>
<dbReference type="NCBIfam" id="TIGR01417">
    <property type="entry name" value="PTS_I_fam"/>
    <property type="match status" value="1"/>
</dbReference>
<evidence type="ECO:0000256" key="15">
    <source>
        <dbReference type="ARBA" id="ARBA00022842"/>
    </source>
</evidence>
<accession>A0A2Z6T7L7</accession>
<dbReference type="GO" id="GO:0016301">
    <property type="term" value="F:kinase activity"/>
    <property type="evidence" value="ECO:0007669"/>
    <property type="project" value="UniProtKB-KW"/>
</dbReference>
<dbReference type="InterPro" id="IPR050499">
    <property type="entry name" value="PEP-utilizing_PTS_enzyme"/>
</dbReference>
<evidence type="ECO:0000256" key="3">
    <source>
        <dbReference type="ARBA" id="ARBA00002728"/>
    </source>
</evidence>
<keyword evidence="26" id="KW-1185">Reference proteome</keyword>
<evidence type="ECO:0000256" key="10">
    <source>
        <dbReference type="ARBA" id="ARBA00022597"/>
    </source>
</evidence>
<evidence type="ECO:0000256" key="1">
    <source>
        <dbReference type="ARBA" id="ARBA00000683"/>
    </source>
</evidence>
<evidence type="ECO:0000259" key="23">
    <source>
        <dbReference type="Pfam" id="PF02896"/>
    </source>
</evidence>
<dbReference type="SUPFAM" id="SSF51621">
    <property type="entry name" value="Phosphoenolpyruvate/pyruvate domain"/>
    <property type="match status" value="1"/>
</dbReference>
<dbReference type="InterPro" id="IPR015813">
    <property type="entry name" value="Pyrv/PenolPyrv_kinase-like_dom"/>
</dbReference>
<evidence type="ECO:0000256" key="21">
    <source>
        <dbReference type="SAM" id="Coils"/>
    </source>
</evidence>
<evidence type="ECO:0000256" key="7">
    <source>
        <dbReference type="ARBA" id="ARBA00016544"/>
    </source>
</evidence>
<dbReference type="InterPro" id="IPR036637">
    <property type="entry name" value="Phosphohistidine_dom_sf"/>
</dbReference>
<evidence type="ECO:0000256" key="6">
    <source>
        <dbReference type="ARBA" id="ARBA00012232"/>
    </source>
</evidence>